<name>A0A5B7DGM3_PORTR</name>
<dbReference type="Proteomes" id="UP000324222">
    <property type="component" value="Unassembled WGS sequence"/>
</dbReference>
<keyword evidence="3" id="KW-1185">Reference proteome</keyword>
<dbReference type="AlphaFoldDB" id="A0A5B7DGM3"/>
<keyword evidence="1" id="KW-0472">Membrane</keyword>
<organism evidence="2 3">
    <name type="scientific">Portunus trituberculatus</name>
    <name type="common">Swimming crab</name>
    <name type="synonym">Neptunus trituberculatus</name>
    <dbReference type="NCBI Taxonomy" id="210409"/>
    <lineage>
        <taxon>Eukaryota</taxon>
        <taxon>Metazoa</taxon>
        <taxon>Ecdysozoa</taxon>
        <taxon>Arthropoda</taxon>
        <taxon>Crustacea</taxon>
        <taxon>Multicrustacea</taxon>
        <taxon>Malacostraca</taxon>
        <taxon>Eumalacostraca</taxon>
        <taxon>Eucarida</taxon>
        <taxon>Decapoda</taxon>
        <taxon>Pleocyemata</taxon>
        <taxon>Brachyura</taxon>
        <taxon>Eubrachyura</taxon>
        <taxon>Portunoidea</taxon>
        <taxon>Portunidae</taxon>
        <taxon>Portuninae</taxon>
        <taxon>Portunus</taxon>
    </lineage>
</organism>
<sequence>MQQGLQCLLLIHCSALLFLSVSPFNLFSTVTCFHIYSAFYMVILYSFRNLCLD</sequence>
<keyword evidence="1" id="KW-1133">Transmembrane helix</keyword>
<evidence type="ECO:0000313" key="2">
    <source>
        <dbReference type="EMBL" id="MPC20327.1"/>
    </source>
</evidence>
<comment type="caution">
    <text evidence="2">The sequence shown here is derived from an EMBL/GenBank/DDBJ whole genome shotgun (WGS) entry which is preliminary data.</text>
</comment>
<keyword evidence="1" id="KW-0812">Transmembrane</keyword>
<feature type="transmembrane region" description="Helical" evidence="1">
    <location>
        <begin position="33"/>
        <end position="51"/>
    </location>
</feature>
<protein>
    <submittedName>
        <fullName evidence="2">Uncharacterized protein</fullName>
    </submittedName>
</protein>
<evidence type="ECO:0000256" key="1">
    <source>
        <dbReference type="SAM" id="Phobius"/>
    </source>
</evidence>
<evidence type="ECO:0000313" key="3">
    <source>
        <dbReference type="Proteomes" id="UP000324222"/>
    </source>
</evidence>
<gene>
    <name evidence="2" type="ORF">E2C01_013267</name>
</gene>
<reference evidence="2 3" key="1">
    <citation type="submission" date="2019-05" db="EMBL/GenBank/DDBJ databases">
        <title>Another draft genome of Portunus trituberculatus and its Hox gene families provides insights of decapod evolution.</title>
        <authorList>
            <person name="Jeong J.-H."/>
            <person name="Song I."/>
            <person name="Kim S."/>
            <person name="Choi T."/>
            <person name="Kim D."/>
            <person name="Ryu S."/>
            <person name="Kim W."/>
        </authorList>
    </citation>
    <scope>NUCLEOTIDE SEQUENCE [LARGE SCALE GENOMIC DNA]</scope>
    <source>
        <tissue evidence="2">Muscle</tissue>
    </source>
</reference>
<accession>A0A5B7DGM3</accession>
<dbReference type="EMBL" id="VSRR010000860">
    <property type="protein sequence ID" value="MPC20327.1"/>
    <property type="molecule type" value="Genomic_DNA"/>
</dbReference>
<proteinExistence type="predicted"/>